<dbReference type="EMBL" id="LSSL01001392">
    <property type="protein sequence ID" value="OLY82595.1"/>
    <property type="molecule type" value="Genomic_DNA"/>
</dbReference>
<name>A0A1R0H0D4_9FUNG</name>
<proteinExistence type="predicted"/>
<dbReference type="Proteomes" id="UP000187455">
    <property type="component" value="Unassembled WGS sequence"/>
</dbReference>
<evidence type="ECO:0000313" key="2">
    <source>
        <dbReference type="Proteomes" id="UP000187455"/>
    </source>
</evidence>
<accession>A0A1R0H0D4</accession>
<reference evidence="1 2" key="1">
    <citation type="journal article" date="2016" name="Mol. Biol. Evol.">
        <title>Genome-Wide Survey of Gut Fungi (Harpellales) Reveals the First Horizontally Transferred Ubiquitin Gene from a Mosquito Host.</title>
        <authorList>
            <person name="Wang Y."/>
            <person name="White M.M."/>
            <person name="Kvist S."/>
            <person name="Moncalvo J.M."/>
        </authorList>
    </citation>
    <scope>NUCLEOTIDE SEQUENCE [LARGE SCALE GENOMIC DNA]</scope>
    <source>
        <strain evidence="1 2">ALG-7-W6</strain>
    </source>
</reference>
<dbReference type="InterPro" id="IPR008709">
    <property type="entry name" value="Neurochondrin"/>
</dbReference>
<dbReference type="STRING" id="133383.A0A1R0H0D4"/>
<gene>
    <name evidence="1" type="ORF">AYI68_g3281</name>
</gene>
<dbReference type="OrthoDB" id="8962942at2759"/>
<evidence type="ECO:0000313" key="1">
    <source>
        <dbReference type="EMBL" id="OLY82595.1"/>
    </source>
</evidence>
<dbReference type="Pfam" id="PF05536">
    <property type="entry name" value="Neurochondrin"/>
    <property type="match status" value="1"/>
</dbReference>
<keyword evidence="2" id="KW-1185">Reference proteome</keyword>
<dbReference type="AlphaFoldDB" id="A0A1R0H0D4"/>
<organism evidence="1 2">
    <name type="scientific">Smittium mucronatum</name>
    <dbReference type="NCBI Taxonomy" id="133383"/>
    <lineage>
        <taxon>Eukaryota</taxon>
        <taxon>Fungi</taxon>
        <taxon>Fungi incertae sedis</taxon>
        <taxon>Zoopagomycota</taxon>
        <taxon>Kickxellomycotina</taxon>
        <taxon>Harpellomycetes</taxon>
        <taxon>Harpellales</taxon>
        <taxon>Legeriomycetaceae</taxon>
        <taxon>Smittium</taxon>
    </lineage>
</organism>
<sequence length="150" mass="16422">MSSAASSSLPTSNTEDDYVPSIELVKCASLLTRKTTDDEKIAGLMVLPYLLSKDSELHPTGPYKYVFARFDWKFVKRLLLTGSSKLNSANSAEIVEQATSYISLSLHIIATFVCLDIFSSDHRLVALAPAICKAGSLGYFFLSTDLFAQI</sequence>
<protein>
    <submittedName>
        <fullName evidence="1">Uncharacterized protein</fullName>
    </submittedName>
</protein>
<comment type="caution">
    <text evidence="1">The sequence shown here is derived from an EMBL/GenBank/DDBJ whole genome shotgun (WGS) entry which is preliminary data.</text>
</comment>